<keyword evidence="3" id="KW-1185">Reference proteome</keyword>
<dbReference type="EMBL" id="JAOZYC010000001">
    <property type="protein sequence ID" value="MEB8335943.1"/>
    <property type="molecule type" value="Genomic_DNA"/>
</dbReference>
<gene>
    <name evidence="2" type="ORF">OKJ99_00195</name>
</gene>
<dbReference type="Proteomes" id="UP001354931">
    <property type="component" value="Unassembled WGS sequence"/>
</dbReference>
<name>A0ABU6EW24_9ACTN</name>
<evidence type="ECO:0000313" key="2">
    <source>
        <dbReference type="EMBL" id="MEB8335943.1"/>
    </source>
</evidence>
<organism evidence="2 3">
    <name type="scientific">Streptomyces endophyticus</name>
    <dbReference type="NCBI Taxonomy" id="714166"/>
    <lineage>
        <taxon>Bacteria</taxon>
        <taxon>Bacillati</taxon>
        <taxon>Actinomycetota</taxon>
        <taxon>Actinomycetes</taxon>
        <taxon>Kitasatosporales</taxon>
        <taxon>Streptomycetaceae</taxon>
        <taxon>Streptomyces</taxon>
    </lineage>
</organism>
<reference evidence="2 3" key="1">
    <citation type="submission" date="2022-10" db="EMBL/GenBank/DDBJ databases">
        <authorList>
            <person name="Xie J."/>
            <person name="Shen N."/>
        </authorList>
    </citation>
    <scope>NUCLEOTIDE SEQUENCE [LARGE SCALE GENOMIC DNA]</scope>
    <source>
        <strain evidence="2 3">YIM65594</strain>
    </source>
</reference>
<dbReference type="RefSeq" id="WP_326013498.1">
    <property type="nucleotide sequence ID" value="NZ_JAOZYC010000001.1"/>
</dbReference>
<protein>
    <recommendedName>
        <fullName evidence="4">Lipoprotein</fullName>
    </recommendedName>
</protein>
<feature type="chain" id="PRO_5046119271" description="Lipoprotein" evidence="1">
    <location>
        <begin position="25"/>
        <end position="265"/>
    </location>
</feature>
<comment type="caution">
    <text evidence="2">The sequence shown here is derived from an EMBL/GenBank/DDBJ whole genome shotgun (WGS) entry which is preliminary data.</text>
</comment>
<evidence type="ECO:0000313" key="3">
    <source>
        <dbReference type="Proteomes" id="UP001354931"/>
    </source>
</evidence>
<keyword evidence="1" id="KW-0732">Signal</keyword>
<dbReference type="PROSITE" id="PS51257">
    <property type="entry name" value="PROKAR_LIPOPROTEIN"/>
    <property type="match status" value="1"/>
</dbReference>
<feature type="signal peptide" evidence="1">
    <location>
        <begin position="1"/>
        <end position="24"/>
    </location>
</feature>
<evidence type="ECO:0008006" key="4">
    <source>
        <dbReference type="Google" id="ProtNLM"/>
    </source>
</evidence>
<sequence length="265" mass="27091">MRSAAVRRSVLAVSVAACSLVVTACGAGQESGEKADGKASASPAAVKALTAAQLEKRVLVQGDVEGQKITDPGKKDVFAPGSVSVGKAACDPVGQVLSSLPPADPAVSVQRLAVHESAKAKKGMPSVDELAGMTEKEAKDATIDSLDVTRTTASLWSYEGDGAQRALDALRAAGKKCAAGFSMTADGEKQQITRVESEKLAVGDDAVAWTVGTKQDGTLADTKIAVVRVGGTLAGFSSFNIAAVTRGESYEQPTDVIEKQTAKLG</sequence>
<proteinExistence type="predicted"/>
<evidence type="ECO:0000256" key="1">
    <source>
        <dbReference type="SAM" id="SignalP"/>
    </source>
</evidence>
<accession>A0ABU6EW24</accession>